<reference evidence="2 3" key="1">
    <citation type="submission" date="2020-04" db="EMBL/GenBank/DDBJ databases">
        <title>Perkinsus olseni comparative genomics.</title>
        <authorList>
            <person name="Bogema D.R."/>
        </authorList>
    </citation>
    <scope>NUCLEOTIDE SEQUENCE [LARGE SCALE GENOMIC DNA]</scope>
    <source>
        <strain evidence="2">ATCC PRA-205</strain>
    </source>
</reference>
<dbReference type="EMBL" id="JABANM010018925">
    <property type="protein sequence ID" value="KAF4725321.1"/>
    <property type="molecule type" value="Genomic_DNA"/>
</dbReference>
<feature type="non-terminal residue" evidence="2">
    <location>
        <position position="122"/>
    </location>
</feature>
<dbReference type="Proteomes" id="UP000574390">
    <property type="component" value="Unassembled WGS sequence"/>
</dbReference>
<evidence type="ECO:0000313" key="2">
    <source>
        <dbReference type="EMBL" id="KAF4725321.1"/>
    </source>
</evidence>
<sequence length="122" mass="13645">VDDVPNAGNVHEEDVRVLGEAGRDPLTLAQEVITPSLEDVEKMVRMVVPRVVVVKVVVEVLPFAQEGGAEARQRFVEEFDTAEQVALRLKPSYRFRGGEDKRSGSAWLEEMEEKTEGHPYVV</sequence>
<name>A0A7J6RY20_PEROL</name>
<organism evidence="2 3">
    <name type="scientific">Perkinsus olseni</name>
    <name type="common">Perkinsus atlanticus</name>
    <dbReference type="NCBI Taxonomy" id="32597"/>
    <lineage>
        <taxon>Eukaryota</taxon>
        <taxon>Sar</taxon>
        <taxon>Alveolata</taxon>
        <taxon>Perkinsozoa</taxon>
        <taxon>Perkinsea</taxon>
        <taxon>Perkinsida</taxon>
        <taxon>Perkinsidae</taxon>
        <taxon>Perkinsus</taxon>
    </lineage>
</organism>
<protein>
    <submittedName>
        <fullName evidence="2">Uncharacterized protein</fullName>
    </submittedName>
</protein>
<evidence type="ECO:0000313" key="3">
    <source>
        <dbReference type="Proteomes" id="UP000574390"/>
    </source>
</evidence>
<proteinExistence type="predicted"/>
<feature type="non-terminal residue" evidence="2">
    <location>
        <position position="1"/>
    </location>
</feature>
<dbReference type="AlphaFoldDB" id="A0A7J6RY20"/>
<accession>A0A7J6RY20</accession>
<comment type="caution">
    <text evidence="2">The sequence shown here is derived from an EMBL/GenBank/DDBJ whole genome shotgun (WGS) entry which is preliminary data.</text>
</comment>
<evidence type="ECO:0000256" key="1">
    <source>
        <dbReference type="SAM" id="MobiDB-lite"/>
    </source>
</evidence>
<feature type="region of interest" description="Disordered" evidence="1">
    <location>
        <begin position="97"/>
        <end position="122"/>
    </location>
</feature>
<gene>
    <name evidence="2" type="ORF">FOZ62_016796</name>
</gene>